<dbReference type="Proteomes" id="UP000440614">
    <property type="component" value="Unassembled WGS sequence"/>
</dbReference>
<reference evidence="1 2" key="1">
    <citation type="journal article" date="2019" name="Nat. Med.">
        <title>A library of human gut bacterial isolates paired with longitudinal multiomics data enables mechanistic microbiome research.</title>
        <authorList>
            <person name="Poyet M."/>
            <person name="Groussin M."/>
            <person name="Gibbons S.M."/>
            <person name="Avila-Pacheco J."/>
            <person name="Jiang X."/>
            <person name="Kearney S.M."/>
            <person name="Perrotta A.R."/>
            <person name="Berdy B."/>
            <person name="Zhao S."/>
            <person name="Lieberman T.D."/>
            <person name="Swanson P.K."/>
            <person name="Smith M."/>
            <person name="Roesemann S."/>
            <person name="Alexander J.E."/>
            <person name="Rich S.A."/>
            <person name="Livny J."/>
            <person name="Vlamakis H."/>
            <person name="Clish C."/>
            <person name="Bullock K."/>
            <person name="Deik A."/>
            <person name="Scott J."/>
            <person name="Pierce K.A."/>
            <person name="Xavier R.J."/>
            <person name="Alm E.J."/>
        </authorList>
    </citation>
    <scope>NUCLEOTIDE SEQUENCE [LARGE SCALE GENOMIC DNA]</scope>
    <source>
        <strain evidence="1 2">BIOML-A188</strain>
    </source>
</reference>
<comment type="caution">
    <text evidence="1">The sequence shown here is derived from an EMBL/GenBank/DDBJ whole genome shotgun (WGS) entry which is preliminary data.</text>
</comment>
<dbReference type="EMBL" id="WCSY01000016">
    <property type="protein sequence ID" value="KAB4309977.1"/>
    <property type="molecule type" value="Genomic_DNA"/>
</dbReference>
<evidence type="ECO:0000313" key="2">
    <source>
        <dbReference type="Proteomes" id="UP000440614"/>
    </source>
</evidence>
<protein>
    <submittedName>
        <fullName evidence="1">Uncharacterized protein</fullName>
    </submittedName>
</protein>
<sequence length="120" mass="14238">MENNNSSLYAQKAVESFYLDRPYGIRIDYSRKGFVLFNRKLNLLGMDKWNSIEELPLEEYDNPEEIPVEGVDIQRYSSKVDIFFYTDKSSPYHNGILDMECLKKYNKYIYRLSVLLGRTL</sequence>
<dbReference type="RefSeq" id="WP_113748249.1">
    <property type="nucleotide sequence ID" value="NZ_CAXVLI010000019.1"/>
</dbReference>
<organism evidence="1 2">
    <name type="scientific">Bacteroides thetaiotaomicron</name>
    <dbReference type="NCBI Taxonomy" id="818"/>
    <lineage>
        <taxon>Bacteria</taxon>
        <taxon>Pseudomonadati</taxon>
        <taxon>Bacteroidota</taxon>
        <taxon>Bacteroidia</taxon>
        <taxon>Bacteroidales</taxon>
        <taxon>Bacteroidaceae</taxon>
        <taxon>Bacteroides</taxon>
    </lineage>
</organism>
<gene>
    <name evidence="1" type="ORF">GAO51_17015</name>
</gene>
<accession>A0A396E5T8</accession>
<evidence type="ECO:0000313" key="1">
    <source>
        <dbReference type="EMBL" id="KAB4309977.1"/>
    </source>
</evidence>
<proteinExistence type="predicted"/>
<name>A0A396E5T8_BACT4</name>
<dbReference type="AlphaFoldDB" id="A0A396E5T8"/>